<feature type="signal peptide" evidence="1">
    <location>
        <begin position="1"/>
        <end position="20"/>
    </location>
</feature>
<gene>
    <name evidence="2" type="ORF">GNQ48_25695</name>
</gene>
<evidence type="ECO:0000256" key="1">
    <source>
        <dbReference type="SAM" id="SignalP"/>
    </source>
</evidence>
<dbReference type="InterPro" id="IPR042230">
    <property type="entry name" value="CusF_sf"/>
</dbReference>
<reference evidence="2 3" key="1">
    <citation type="submission" date="2019-11" db="EMBL/GenBank/DDBJ databases">
        <title>Genomes of ocular Pseudomonas aeruginosa isolates.</title>
        <authorList>
            <person name="Khan M."/>
            <person name="Rice S.A."/>
            <person name="Willcox M.D.P."/>
            <person name="Stapleton F."/>
        </authorList>
    </citation>
    <scope>NUCLEOTIDE SEQUENCE [LARGE SCALE GENOMIC DNA]</scope>
    <source>
        <strain evidence="2 3">PA221</strain>
    </source>
</reference>
<proteinExistence type="predicted"/>
<evidence type="ECO:0000313" key="2">
    <source>
        <dbReference type="EMBL" id="MUI38403.1"/>
    </source>
</evidence>
<keyword evidence="1" id="KW-0732">Signal</keyword>
<organism evidence="2 3">
    <name type="scientific">Pseudomonas aeruginosa</name>
    <dbReference type="NCBI Taxonomy" id="287"/>
    <lineage>
        <taxon>Bacteria</taxon>
        <taxon>Pseudomonadati</taxon>
        <taxon>Pseudomonadota</taxon>
        <taxon>Gammaproteobacteria</taxon>
        <taxon>Pseudomonadales</taxon>
        <taxon>Pseudomonadaceae</taxon>
        <taxon>Pseudomonas</taxon>
    </lineage>
</organism>
<comment type="caution">
    <text evidence="2">The sequence shown here is derived from an EMBL/GenBank/DDBJ whole genome shotgun (WGS) entry which is preliminary data.</text>
</comment>
<dbReference type="AlphaFoldDB" id="A0A509J7T4"/>
<name>A0A509J7T4_PSEAI</name>
<evidence type="ECO:0000313" key="3">
    <source>
        <dbReference type="Proteomes" id="UP000433532"/>
    </source>
</evidence>
<dbReference type="Pfam" id="PF11604">
    <property type="entry name" value="CusF_Ec"/>
    <property type="match status" value="1"/>
</dbReference>
<dbReference type="RefSeq" id="WP_015502318.1">
    <property type="nucleotide sequence ID" value="NZ_AP017302.1"/>
</dbReference>
<protein>
    <submittedName>
        <fullName evidence="2">Copper-binding protein</fullName>
    </submittedName>
</protein>
<dbReference type="InterPro" id="IPR021647">
    <property type="entry name" value="CusF_Ec"/>
</dbReference>
<accession>A0A509J7T4</accession>
<feature type="chain" id="PRO_5041168801" evidence="1">
    <location>
        <begin position="21"/>
        <end position="110"/>
    </location>
</feature>
<dbReference type="Proteomes" id="UP000433532">
    <property type="component" value="Unassembled WGS sequence"/>
</dbReference>
<sequence>MKTRYLYATLLLALTFGAQAETMPGMAMEDMQTQQAAATATAEGTVKAIAPDRASITVAHGAVPTLRWPPMTMRFKITPEQSHGLTVGDRVTFDFRVDAGAASIVAIRRQ</sequence>
<dbReference type="Gene3D" id="2.40.50.320">
    <property type="entry name" value="Copper binding periplasmic protein CusF"/>
    <property type="match status" value="1"/>
</dbReference>
<dbReference type="EMBL" id="WOAD01000029">
    <property type="protein sequence ID" value="MUI38403.1"/>
    <property type="molecule type" value="Genomic_DNA"/>
</dbReference>